<evidence type="ECO:0000256" key="6">
    <source>
        <dbReference type="ARBA" id="ARBA00023128"/>
    </source>
</evidence>
<evidence type="ECO:0000256" key="8">
    <source>
        <dbReference type="ARBA" id="ARBA00025268"/>
    </source>
</evidence>
<evidence type="ECO:0000256" key="3">
    <source>
        <dbReference type="ARBA" id="ARBA00011589"/>
    </source>
</evidence>
<sequence length="122" mass="13567">MSQASRALKAYRNALRATSVAFKNDLPTLNAARNEIRTHMKSLEDPKGTNRSIDERLKLLEEVTVFLRRNIVQGRKVDEDKYRLNIHKDTELGDNDDIKKKKDSPSSGGFTGCCGGSGAKTS</sequence>
<comment type="subunit">
    <text evidence="3">Interacts with RIP1.</text>
</comment>
<dbReference type="InterPro" id="IPR045298">
    <property type="entry name" value="Complex1_LYR_LYRM7"/>
</dbReference>
<keyword evidence="5" id="KW-0809">Transit peptide</keyword>
<dbReference type="AlphaFoldDB" id="A0A1B2JD07"/>
<accession>A0A1B2JD07</accession>
<dbReference type="GO" id="GO:0005759">
    <property type="term" value="C:mitochondrial matrix"/>
    <property type="evidence" value="ECO:0007669"/>
    <property type="project" value="UniProtKB-SubCell"/>
</dbReference>
<comment type="subcellular location">
    <subcellularLocation>
        <location evidence="1">Mitochondrion matrix</location>
    </subcellularLocation>
</comment>
<feature type="compositionally biased region" description="Basic and acidic residues" evidence="9">
    <location>
        <begin position="85"/>
        <end position="104"/>
    </location>
</feature>
<keyword evidence="7" id="KW-0143">Chaperone</keyword>
<comment type="function">
    <text evidence="8">Assembly factor required for Rieske Fe-S protein RIP1 incorporation into the cytochrome b-c1 (CIII) complex. Functions as a chaperone, binding to this subunit within the mitochondrial matrix and stabilizing it prior to its translocation and insertion into the late CIII dimeric intermediate within the mitochondrial inner membrane. Modulates the mitochondrial matrix zinc pool.</text>
</comment>
<comment type="similarity">
    <text evidence="2">Belongs to the complex I LYR family. MZM1 subfamily.</text>
</comment>
<evidence type="ECO:0000256" key="1">
    <source>
        <dbReference type="ARBA" id="ARBA00004305"/>
    </source>
</evidence>
<dbReference type="Proteomes" id="UP000094565">
    <property type="component" value="Chromosome 2"/>
</dbReference>
<dbReference type="GO" id="GO:0044183">
    <property type="term" value="F:protein folding chaperone"/>
    <property type="evidence" value="ECO:0007669"/>
    <property type="project" value="TreeGrafter"/>
</dbReference>
<gene>
    <name evidence="10" type="primary">MZM1</name>
    <name evidence="10" type="ORF">ATY40_BA7502983</name>
</gene>
<name>A0A1B2JD07_PICPA</name>
<proteinExistence type="inferred from homology"/>
<reference evidence="10 11" key="1">
    <citation type="submission" date="2016-02" db="EMBL/GenBank/DDBJ databases">
        <title>Comparative genomic and transcriptomic foundation for Pichia pastoris.</title>
        <authorList>
            <person name="Love K.R."/>
            <person name="Shah K.A."/>
            <person name="Whittaker C.A."/>
            <person name="Wu J."/>
            <person name="Bartlett M.C."/>
            <person name="Ma D."/>
            <person name="Leeson R.L."/>
            <person name="Priest M."/>
            <person name="Young S.K."/>
            <person name="Love J.C."/>
        </authorList>
    </citation>
    <scope>NUCLEOTIDE SEQUENCE [LARGE SCALE GENOMIC DNA]</scope>
    <source>
        <strain evidence="10 11">ATCC 28485</strain>
    </source>
</reference>
<keyword evidence="11" id="KW-1185">Reference proteome</keyword>
<evidence type="ECO:0000256" key="7">
    <source>
        <dbReference type="ARBA" id="ARBA00023186"/>
    </source>
</evidence>
<evidence type="ECO:0000313" key="11">
    <source>
        <dbReference type="Proteomes" id="UP000094565"/>
    </source>
</evidence>
<keyword evidence="6" id="KW-0496">Mitochondrion</keyword>
<dbReference type="EMBL" id="CP014585">
    <property type="protein sequence ID" value="ANZ75705.1"/>
    <property type="molecule type" value="Genomic_DNA"/>
</dbReference>
<protein>
    <recommendedName>
        <fullName evidence="4">Mitochondrial zinc maintenance protein 1, mitochondrial</fullName>
    </recommendedName>
</protein>
<dbReference type="GO" id="GO:0034551">
    <property type="term" value="P:mitochondrial respiratory chain complex III assembly"/>
    <property type="evidence" value="ECO:0007669"/>
    <property type="project" value="InterPro"/>
</dbReference>
<dbReference type="InterPro" id="IPR050435">
    <property type="entry name" value="MZM1/LYRM7"/>
</dbReference>
<feature type="region of interest" description="Disordered" evidence="9">
    <location>
        <begin position="85"/>
        <end position="122"/>
    </location>
</feature>
<evidence type="ECO:0000313" key="10">
    <source>
        <dbReference type="EMBL" id="ANZ75705.1"/>
    </source>
</evidence>
<organism evidence="10 11">
    <name type="scientific">Komagataella pastoris</name>
    <name type="common">Yeast</name>
    <name type="synonym">Pichia pastoris</name>
    <dbReference type="NCBI Taxonomy" id="4922"/>
    <lineage>
        <taxon>Eukaryota</taxon>
        <taxon>Fungi</taxon>
        <taxon>Dikarya</taxon>
        <taxon>Ascomycota</taxon>
        <taxon>Saccharomycotina</taxon>
        <taxon>Pichiomycetes</taxon>
        <taxon>Pichiales</taxon>
        <taxon>Pichiaceae</taxon>
        <taxon>Komagataella</taxon>
    </lineage>
</organism>
<evidence type="ECO:0000256" key="2">
    <source>
        <dbReference type="ARBA" id="ARBA00009949"/>
    </source>
</evidence>
<evidence type="ECO:0000256" key="5">
    <source>
        <dbReference type="ARBA" id="ARBA00022946"/>
    </source>
</evidence>
<dbReference type="OrthoDB" id="529194at2759"/>
<dbReference type="PANTHER" id="PTHR46749">
    <property type="entry name" value="COMPLEX III ASSEMBLY FACTOR LYRM7"/>
    <property type="match status" value="1"/>
</dbReference>
<dbReference type="CDD" id="cd20267">
    <property type="entry name" value="Complex1_LYR_LYRM7"/>
    <property type="match status" value="1"/>
</dbReference>
<feature type="compositionally biased region" description="Gly residues" evidence="9">
    <location>
        <begin position="109"/>
        <end position="122"/>
    </location>
</feature>
<evidence type="ECO:0000256" key="4">
    <source>
        <dbReference type="ARBA" id="ARBA00015108"/>
    </source>
</evidence>
<evidence type="ECO:0000256" key="9">
    <source>
        <dbReference type="SAM" id="MobiDB-lite"/>
    </source>
</evidence>
<dbReference type="PANTHER" id="PTHR46749:SF1">
    <property type="entry name" value="COMPLEX III ASSEMBLY FACTOR LYRM7"/>
    <property type="match status" value="1"/>
</dbReference>